<reference evidence="1" key="1">
    <citation type="submission" date="2023-07" db="EMBL/GenBank/DDBJ databases">
        <title>Chromosome-level genome assembly of Artemia franciscana.</title>
        <authorList>
            <person name="Jo E."/>
        </authorList>
    </citation>
    <scope>NUCLEOTIDE SEQUENCE</scope>
    <source>
        <tissue evidence="1">Whole body</tissue>
    </source>
</reference>
<name>A0AA88HYH2_ARTSF</name>
<evidence type="ECO:0000313" key="1">
    <source>
        <dbReference type="EMBL" id="KAK2716409.1"/>
    </source>
</evidence>
<accession>A0AA88HYH2</accession>
<organism evidence="1 2">
    <name type="scientific">Artemia franciscana</name>
    <name type="common">Brine shrimp</name>
    <name type="synonym">Artemia sanfranciscana</name>
    <dbReference type="NCBI Taxonomy" id="6661"/>
    <lineage>
        <taxon>Eukaryota</taxon>
        <taxon>Metazoa</taxon>
        <taxon>Ecdysozoa</taxon>
        <taxon>Arthropoda</taxon>
        <taxon>Crustacea</taxon>
        <taxon>Branchiopoda</taxon>
        <taxon>Anostraca</taxon>
        <taxon>Artemiidae</taxon>
        <taxon>Artemia</taxon>
    </lineage>
</organism>
<protein>
    <submittedName>
        <fullName evidence="1">Uncharacterized protein</fullName>
    </submittedName>
</protein>
<gene>
    <name evidence="1" type="ORF">QYM36_010834</name>
</gene>
<proteinExistence type="predicted"/>
<dbReference type="Proteomes" id="UP001187531">
    <property type="component" value="Unassembled WGS sequence"/>
</dbReference>
<keyword evidence="2" id="KW-1185">Reference proteome</keyword>
<dbReference type="EMBL" id="JAVRJZ010000012">
    <property type="protein sequence ID" value="KAK2716409.1"/>
    <property type="molecule type" value="Genomic_DNA"/>
</dbReference>
<comment type="caution">
    <text evidence="1">The sequence shown here is derived from an EMBL/GenBank/DDBJ whole genome shotgun (WGS) entry which is preliminary data.</text>
</comment>
<sequence>MYAFSIEFEKAYESPSKEWNVISSSLGQSPGGILQEIFCKDGASLTNPEEISEEFTNHFSAVGRRVTELVISKPGHRAFQNYLSKDLEISLNILPVQEPEAWKIVYAMKGSAAVSDIVSLRTVKTFWVVIAPTVV</sequence>
<evidence type="ECO:0000313" key="2">
    <source>
        <dbReference type="Proteomes" id="UP001187531"/>
    </source>
</evidence>
<dbReference type="AlphaFoldDB" id="A0AA88HYH2"/>